<name>A0A1I6XZY9_9BURK</name>
<proteinExistence type="predicted"/>
<dbReference type="AlphaFoldDB" id="A0A1I6XZY9"/>
<dbReference type="OrthoDB" id="9132732at2"/>
<dbReference type="EMBL" id="FPBH01000001">
    <property type="protein sequence ID" value="SFT43531.1"/>
    <property type="molecule type" value="Genomic_DNA"/>
</dbReference>
<organism evidence="1 2">
    <name type="scientific">Paraburkholderia aspalathi</name>
    <dbReference type="NCBI Taxonomy" id="1324617"/>
    <lineage>
        <taxon>Bacteria</taxon>
        <taxon>Pseudomonadati</taxon>
        <taxon>Pseudomonadota</taxon>
        <taxon>Betaproteobacteria</taxon>
        <taxon>Burkholderiales</taxon>
        <taxon>Burkholderiaceae</taxon>
        <taxon>Paraburkholderia</taxon>
    </lineage>
</organism>
<protein>
    <submittedName>
        <fullName evidence="1">Uncharacterized protein</fullName>
    </submittedName>
</protein>
<dbReference type="RefSeq" id="WP_093632525.1">
    <property type="nucleotide sequence ID" value="NZ_CAJNAX010000007.1"/>
</dbReference>
<sequence length="81" mass="8580">MDNTSLPHPVSIDRAGSVLTFTLNHAGTGDAVIGSRSAQWHGEATMLAARVLRIPYSATHLAHMANAPPTTQNLFTAKSRA</sequence>
<evidence type="ECO:0000313" key="2">
    <source>
        <dbReference type="Proteomes" id="UP000198844"/>
    </source>
</evidence>
<reference evidence="1 2" key="1">
    <citation type="submission" date="2016-10" db="EMBL/GenBank/DDBJ databases">
        <authorList>
            <person name="de Groot N.N."/>
        </authorList>
    </citation>
    <scope>NUCLEOTIDE SEQUENCE [LARGE SCALE GENOMIC DNA]</scope>
    <source>
        <strain evidence="1 2">LMG 27731</strain>
    </source>
</reference>
<accession>A0A1I6XZY9</accession>
<dbReference type="Proteomes" id="UP000198844">
    <property type="component" value="Unassembled WGS sequence"/>
</dbReference>
<evidence type="ECO:0000313" key="1">
    <source>
        <dbReference type="EMBL" id="SFT43531.1"/>
    </source>
</evidence>
<gene>
    <name evidence="1" type="ORF">SAMN05192563_1001235</name>
</gene>